<feature type="region of interest" description="Disordered" evidence="6">
    <location>
        <begin position="463"/>
        <end position="492"/>
    </location>
</feature>
<keyword evidence="9" id="KW-1185">Reference proteome</keyword>
<feature type="region of interest" description="Disordered" evidence="6">
    <location>
        <begin position="1"/>
        <end position="22"/>
    </location>
</feature>
<dbReference type="SMART" id="SM00320">
    <property type="entry name" value="WD40"/>
    <property type="match status" value="3"/>
</dbReference>
<protein>
    <recommendedName>
        <fullName evidence="7">BING4 C-terminal domain-containing protein</fullName>
    </recommendedName>
</protein>
<keyword evidence="3" id="KW-0677">Repeat</keyword>
<evidence type="ECO:0000256" key="6">
    <source>
        <dbReference type="SAM" id="MobiDB-lite"/>
    </source>
</evidence>
<gene>
    <name evidence="8" type="ORF">ENUP19_0248G0010</name>
</gene>
<dbReference type="InterPro" id="IPR001680">
    <property type="entry name" value="WD40_rpt"/>
</dbReference>
<dbReference type="SMART" id="SM01033">
    <property type="entry name" value="BING4CT"/>
    <property type="match status" value="1"/>
</dbReference>
<name>A0ABQ0DQW2_9EUKA</name>
<evidence type="ECO:0000256" key="1">
    <source>
        <dbReference type="ARBA" id="ARBA00004604"/>
    </source>
</evidence>
<reference evidence="8 9" key="1">
    <citation type="journal article" date="2019" name="PLoS Negl. Trop. Dis.">
        <title>Whole genome sequencing of Entamoeba nuttalli reveals mammalian host-related molecular signatures and a novel octapeptide-repeat surface protein.</title>
        <authorList>
            <person name="Tanaka M."/>
            <person name="Makiuchi T."/>
            <person name="Komiyama T."/>
            <person name="Shiina T."/>
            <person name="Osaki K."/>
            <person name="Tachibana H."/>
        </authorList>
    </citation>
    <scope>NUCLEOTIDE SEQUENCE [LARGE SCALE GENOMIC DNA]</scope>
    <source>
        <strain evidence="8 9">P19-061405</strain>
    </source>
</reference>
<accession>A0ABQ0DQW2</accession>
<dbReference type="Proteomes" id="UP001628156">
    <property type="component" value="Unassembled WGS sequence"/>
</dbReference>
<dbReference type="EMBL" id="BAAFRS010000248">
    <property type="protein sequence ID" value="GAB1225240.1"/>
    <property type="molecule type" value="Genomic_DNA"/>
</dbReference>
<dbReference type="PROSITE" id="PS50082">
    <property type="entry name" value="WD_REPEATS_2"/>
    <property type="match status" value="1"/>
</dbReference>
<dbReference type="InterPro" id="IPR036322">
    <property type="entry name" value="WD40_repeat_dom_sf"/>
</dbReference>
<keyword evidence="2 5" id="KW-0853">WD repeat</keyword>
<keyword evidence="4" id="KW-0539">Nucleus</keyword>
<dbReference type="Gene3D" id="2.130.10.10">
    <property type="entry name" value="YVTN repeat-like/Quinoprotein amine dehydrogenase"/>
    <property type="match status" value="1"/>
</dbReference>
<evidence type="ECO:0000256" key="2">
    <source>
        <dbReference type="ARBA" id="ARBA00022574"/>
    </source>
</evidence>
<dbReference type="PANTHER" id="PTHR14085:SF3">
    <property type="entry name" value="WD REPEAT-CONTAINING PROTEIN 46"/>
    <property type="match status" value="1"/>
</dbReference>
<sequence>MNKKPSDSKLPKEQEEKAGISIKQRPKIKTIKEIKNDKRKEVLLKGREQKIRAENYLQPEETKQSGYMDYNIADVLPYLDQQTKAKIFSLQLEYGPYSTNFTGNGVHLGICGRKGHIGILEWKTQKLINEFHVEEQCYGMHFFHTFKLFAVAQEKRLHIYDDKATDIHSLFDFPKPRQLDFLPYHFLLSVNCVETKPKLKYLDISTGELAAQHPLSSLTTTMIQNPYNAVIINGHVTGAITMWTPNMANAVVGLGFHKAAITGLAVTRDGKYLASSSEDGTLRFTDLRMMVEDTHMTMTGFSDVTSLNYSQRNLLAVGRGNIVEIFDEKLNKINVQRPGETHRDMITSCEFCPFEDFIAIGRYNGVSTIPIPGSGSAVVDTFENNIYESQKSYKESEVQKLLDKIPADMITLNPNLIGHVVEKDHLKIREEFLEGLKDEAAKTSKIKQHRREVLKKRMELFAPKTRAKPKRADKKKPQIKPIAERSALDLFR</sequence>
<evidence type="ECO:0000256" key="3">
    <source>
        <dbReference type="ARBA" id="ARBA00022737"/>
    </source>
</evidence>
<dbReference type="Pfam" id="PF08149">
    <property type="entry name" value="BING4CT"/>
    <property type="match status" value="1"/>
</dbReference>
<dbReference type="InterPro" id="IPR012952">
    <property type="entry name" value="BING4_C_dom"/>
</dbReference>
<dbReference type="InterPro" id="IPR015943">
    <property type="entry name" value="WD40/YVTN_repeat-like_dom_sf"/>
</dbReference>
<evidence type="ECO:0000256" key="5">
    <source>
        <dbReference type="PROSITE-ProRule" id="PRU00221"/>
    </source>
</evidence>
<dbReference type="SUPFAM" id="SSF50978">
    <property type="entry name" value="WD40 repeat-like"/>
    <property type="match status" value="1"/>
</dbReference>
<dbReference type="PANTHER" id="PTHR14085">
    <property type="entry name" value="WD-REPEAT PROTEIN BING4"/>
    <property type="match status" value="1"/>
</dbReference>
<feature type="compositionally biased region" description="Basic residues" evidence="6">
    <location>
        <begin position="465"/>
        <end position="478"/>
    </location>
</feature>
<evidence type="ECO:0000259" key="7">
    <source>
        <dbReference type="SMART" id="SM01033"/>
    </source>
</evidence>
<feature type="compositionally biased region" description="Basic and acidic residues" evidence="6">
    <location>
        <begin position="1"/>
        <end position="18"/>
    </location>
</feature>
<evidence type="ECO:0000256" key="4">
    <source>
        <dbReference type="ARBA" id="ARBA00023242"/>
    </source>
</evidence>
<evidence type="ECO:0000313" key="8">
    <source>
        <dbReference type="EMBL" id="GAB1225240.1"/>
    </source>
</evidence>
<dbReference type="InterPro" id="IPR040315">
    <property type="entry name" value="WDR46/Utp7"/>
</dbReference>
<feature type="repeat" description="WD" evidence="5">
    <location>
        <begin position="254"/>
        <end position="288"/>
    </location>
</feature>
<feature type="compositionally biased region" description="Basic and acidic residues" evidence="6">
    <location>
        <begin position="482"/>
        <end position="492"/>
    </location>
</feature>
<feature type="domain" description="BING4 C-terminal" evidence="7">
    <location>
        <begin position="338"/>
        <end position="414"/>
    </location>
</feature>
<comment type="caution">
    <text evidence="8">The sequence shown here is derived from an EMBL/GenBank/DDBJ whole genome shotgun (WGS) entry which is preliminary data.</text>
</comment>
<evidence type="ECO:0000313" key="9">
    <source>
        <dbReference type="Proteomes" id="UP001628156"/>
    </source>
</evidence>
<comment type="subcellular location">
    <subcellularLocation>
        <location evidence="1">Nucleus</location>
        <location evidence="1">Nucleolus</location>
    </subcellularLocation>
</comment>
<dbReference type="Pfam" id="PF00400">
    <property type="entry name" value="WD40"/>
    <property type="match status" value="1"/>
</dbReference>
<proteinExistence type="predicted"/>
<organism evidence="8 9">
    <name type="scientific">Entamoeba nuttalli</name>
    <dbReference type="NCBI Taxonomy" id="412467"/>
    <lineage>
        <taxon>Eukaryota</taxon>
        <taxon>Amoebozoa</taxon>
        <taxon>Evosea</taxon>
        <taxon>Archamoebae</taxon>
        <taxon>Mastigamoebida</taxon>
        <taxon>Entamoebidae</taxon>
        <taxon>Entamoeba</taxon>
    </lineage>
</organism>